<gene>
    <name evidence="2" type="ORF">ACFPRK_31075</name>
</gene>
<reference evidence="3" key="1">
    <citation type="journal article" date="2019" name="Int. J. Syst. Evol. Microbiol.">
        <title>The Global Catalogue of Microorganisms (GCM) 10K type strain sequencing project: providing services to taxonomists for standard genome sequencing and annotation.</title>
        <authorList>
            <consortium name="The Broad Institute Genomics Platform"/>
            <consortium name="The Broad Institute Genome Sequencing Center for Infectious Disease"/>
            <person name="Wu L."/>
            <person name="Ma J."/>
        </authorList>
    </citation>
    <scope>NUCLEOTIDE SEQUENCE [LARGE SCALE GENOMIC DNA]</scope>
    <source>
        <strain evidence="3">CGMCC 4.1721</strain>
    </source>
</reference>
<name>A0ABW0BCK5_9ACTN</name>
<sequence length="98" mass="11066">MTEIPSPAPRDENGVLLCQQCQKKPVPPSLGTKPRIYCGRNCRQRAYESRRTRSIVNVAVSVALSHQAKSRDEAPAKSRDDRPVRSRDFAESEEQPLF</sequence>
<dbReference type="Proteomes" id="UP001596208">
    <property type="component" value="Unassembled WGS sequence"/>
</dbReference>
<dbReference type="RefSeq" id="WP_141695613.1">
    <property type="nucleotide sequence ID" value="NZ_JBHSKI010000027.1"/>
</dbReference>
<accession>A0ABW0BCK5</accession>
<feature type="region of interest" description="Disordered" evidence="1">
    <location>
        <begin position="66"/>
        <end position="98"/>
    </location>
</feature>
<proteinExistence type="predicted"/>
<evidence type="ECO:0000313" key="3">
    <source>
        <dbReference type="Proteomes" id="UP001596208"/>
    </source>
</evidence>
<keyword evidence="3" id="KW-1185">Reference proteome</keyword>
<evidence type="ECO:0000256" key="1">
    <source>
        <dbReference type="SAM" id="MobiDB-lite"/>
    </source>
</evidence>
<protein>
    <submittedName>
        <fullName evidence="2">Uncharacterized protein</fullName>
    </submittedName>
</protein>
<dbReference type="EMBL" id="JBHSKI010000027">
    <property type="protein sequence ID" value="MFC5174978.1"/>
    <property type="molecule type" value="Genomic_DNA"/>
</dbReference>
<organism evidence="2 3">
    <name type="scientific">Streptomyces mutomycini</name>
    <dbReference type="NCBI Taxonomy" id="284036"/>
    <lineage>
        <taxon>Bacteria</taxon>
        <taxon>Bacillati</taxon>
        <taxon>Actinomycetota</taxon>
        <taxon>Actinomycetes</taxon>
        <taxon>Kitasatosporales</taxon>
        <taxon>Streptomycetaceae</taxon>
        <taxon>Streptomyces</taxon>
    </lineage>
</organism>
<feature type="compositionally biased region" description="Basic and acidic residues" evidence="1">
    <location>
        <begin position="69"/>
        <end position="90"/>
    </location>
</feature>
<comment type="caution">
    <text evidence="2">The sequence shown here is derived from an EMBL/GenBank/DDBJ whole genome shotgun (WGS) entry which is preliminary data.</text>
</comment>
<evidence type="ECO:0000313" key="2">
    <source>
        <dbReference type="EMBL" id="MFC5174978.1"/>
    </source>
</evidence>